<dbReference type="Proteomes" id="UP000004778">
    <property type="component" value="Unassembled WGS sequence"/>
</dbReference>
<organism evidence="2 3">
    <name type="scientific">Actinomyces urogenitalis DSM 15434</name>
    <dbReference type="NCBI Taxonomy" id="525246"/>
    <lineage>
        <taxon>Bacteria</taxon>
        <taxon>Bacillati</taxon>
        <taxon>Actinomycetota</taxon>
        <taxon>Actinomycetes</taxon>
        <taxon>Actinomycetales</taxon>
        <taxon>Actinomycetaceae</taxon>
        <taxon>Actinomyces</taxon>
    </lineage>
</organism>
<accession>C0W5C8</accession>
<gene>
    <name evidence="2" type="ORF">HMPREF0058_1072</name>
</gene>
<reference evidence="2 3" key="1">
    <citation type="submission" date="2009-01" db="EMBL/GenBank/DDBJ databases">
        <authorList>
            <person name="Qin X."/>
            <person name="Bachman B."/>
            <person name="Battles P."/>
            <person name="Bell A."/>
            <person name="Bess C."/>
            <person name="Bickham C."/>
            <person name="Chaboub L."/>
            <person name="Chen D."/>
            <person name="Coyle M."/>
            <person name="Deiros D.R."/>
            <person name="Dinh H."/>
            <person name="Forbes L."/>
            <person name="Fowler G."/>
            <person name="Francisco L."/>
            <person name="Fu Q."/>
            <person name="Gubbala S."/>
            <person name="Hale W."/>
            <person name="Han Y."/>
            <person name="Hemphill L."/>
            <person name="Highlander S.K."/>
            <person name="Hirani K."/>
            <person name="Hogues M."/>
            <person name="Jackson L."/>
            <person name="Jakkamsetti A."/>
            <person name="Javaid M."/>
            <person name="Jiang H."/>
            <person name="Korchina V."/>
            <person name="Kovar C."/>
            <person name="Lara F."/>
            <person name="Lee S."/>
            <person name="Mata R."/>
            <person name="Mathew T."/>
            <person name="Moen C."/>
            <person name="Morales K."/>
            <person name="Munidasa M."/>
            <person name="Nazareth L."/>
            <person name="Ngo R."/>
            <person name="Nguyen L."/>
            <person name="Okwuonu G."/>
            <person name="Ongeri F."/>
            <person name="Patil S."/>
            <person name="Petrosino J."/>
            <person name="Pham C."/>
            <person name="Pham P."/>
            <person name="Pu L.-L."/>
            <person name="Puazo M."/>
            <person name="Raj R."/>
            <person name="Reid J."/>
            <person name="Rouhana J."/>
            <person name="Saada N."/>
            <person name="Shang Y."/>
            <person name="Simmons D."/>
            <person name="Thornton R."/>
            <person name="Warren J."/>
            <person name="Weissenberger G."/>
            <person name="Zhang J."/>
            <person name="Zhang L."/>
            <person name="Zhou C."/>
            <person name="Zhu D."/>
            <person name="Muzny D."/>
            <person name="Worley K."/>
            <person name="Gibbs R."/>
        </authorList>
    </citation>
    <scope>NUCLEOTIDE SEQUENCE [LARGE SCALE GENOMIC DNA]</scope>
    <source>
        <strain evidence="2 3">DSM 15434</strain>
    </source>
</reference>
<dbReference type="HOGENOM" id="CLU_3000738_0_0_11"/>
<protein>
    <submittedName>
        <fullName evidence="2">Uncharacterized protein</fullName>
    </submittedName>
</protein>
<dbReference type="AlphaFoldDB" id="C0W5C8"/>
<feature type="compositionally biased region" description="Low complexity" evidence="1">
    <location>
        <begin position="1"/>
        <end position="12"/>
    </location>
</feature>
<name>C0W5C8_9ACTO</name>
<proteinExistence type="predicted"/>
<evidence type="ECO:0000313" key="3">
    <source>
        <dbReference type="Proteomes" id="UP000004778"/>
    </source>
</evidence>
<feature type="non-terminal residue" evidence="2">
    <location>
        <position position="1"/>
    </location>
</feature>
<evidence type="ECO:0000256" key="1">
    <source>
        <dbReference type="SAM" id="MobiDB-lite"/>
    </source>
</evidence>
<evidence type="ECO:0000313" key="2">
    <source>
        <dbReference type="EMBL" id="EEH66063.1"/>
    </source>
</evidence>
<keyword evidence="3" id="KW-1185">Reference proteome</keyword>
<feature type="region of interest" description="Disordered" evidence="1">
    <location>
        <begin position="1"/>
        <end position="27"/>
    </location>
</feature>
<dbReference type="EMBL" id="ACFH01000074">
    <property type="protein sequence ID" value="EEH66063.1"/>
    <property type="molecule type" value="Genomic_DNA"/>
</dbReference>
<comment type="caution">
    <text evidence="2">The sequence shown here is derived from an EMBL/GenBank/DDBJ whole genome shotgun (WGS) entry which is preliminary data.</text>
</comment>
<sequence>AASLAATPAASLEGVAATTRASRPRGTRVLGLLAQATGPRMEAPSDEFRSTASARC</sequence>
<feature type="region of interest" description="Disordered" evidence="1">
    <location>
        <begin position="37"/>
        <end position="56"/>
    </location>
</feature>